<dbReference type="CDD" id="cd00840">
    <property type="entry name" value="MPP_Mre11_N"/>
    <property type="match status" value="1"/>
</dbReference>
<dbReference type="Gene3D" id="3.60.21.10">
    <property type="match status" value="1"/>
</dbReference>
<dbReference type="InterPro" id="IPR041796">
    <property type="entry name" value="Mre11_N"/>
</dbReference>
<dbReference type="GO" id="GO:0016787">
    <property type="term" value="F:hydrolase activity"/>
    <property type="evidence" value="ECO:0007669"/>
    <property type="project" value="UniProtKB-KW"/>
</dbReference>
<dbReference type="Pfam" id="PF00149">
    <property type="entry name" value="Metallophos"/>
    <property type="match status" value="1"/>
</dbReference>
<dbReference type="PANTHER" id="PTHR30337">
    <property type="entry name" value="COMPONENT OF ATP-DEPENDENT DSDNA EXONUCLEASE"/>
    <property type="match status" value="1"/>
</dbReference>
<dbReference type="AlphaFoldDB" id="C6L9H6"/>
<keyword evidence="1" id="KW-0378">Hydrolase</keyword>
<dbReference type="SUPFAM" id="SSF56300">
    <property type="entry name" value="Metallo-dependent phosphatases"/>
    <property type="match status" value="1"/>
</dbReference>
<protein>
    <submittedName>
        <fullName evidence="3">Ser/Thr phosphatase family protein</fullName>
    </submittedName>
</protein>
<evidence type="ECO:0000313" key="4">
    <source>
        <dbReference type="Proteomes" id="UP000005561"/>
    </source>
</evidence>
<feature type="domain" description="Calcineurin-like phosphoesterase" evidence="2">
    <location>
        <begin position="5"/>
        <end position="190"/>
    </location>
</feature>
<dbReference type="EMBL" id="ACCL02000001">
    <property type="protein sequence ID" value="EET62915.1"/>
    <property type="molecule type" value="Genomic_DNA"/>
</dbReference>
<name>C6L9H6_9FIRM</name>
<comment type="caution">
    <text evidence="3">The sequence shown here is derived from an EMBL/GenBank/DDBJ whole genome shotgun (WGS) entry which is preliminary data.</text>
</comment>
<organism evidence="3 4">
    <name type="scientific">Marvinbryantia formatexigens DSM 14469</name>
    <dbReference type="NCBI Taxonomy" id="478749"/>
    <lineage>
        <taxon>Bacteria</taxon>
        <taxon>Bacillati</taxon>
        <taxon>Bacillota</taxon>
        <taxon>Clostridia</taxon>
        <taxon>Lachnospirales</taxon>
        <taxon>Lachnospiraceae</taxon>
        <taxon>Marvinbryantia</taxon>
    </lineage>
</organism>
<dbReference type="InterPro" id="IPR050535">
    <property type="entry name" value="DNA_Repair-Maintenance_Comp"/>
</dbReference>
<dbReference type="InterPro" id="IPR004843">
    <property type="entry name" value="Calcineurin-like_PHP"/>
</dbReference>
<gene>
    <name evidence="3" type="ORF">BRYFOR_05266</name>
</gene>
<dbReference type="InterPro" id="IPR029052">
    <property type="entry name" value="Metallo-depent_PP-like"/>
</dbReference>
<dbReference type="STRING" id="168384.SAMN05660368_02803"/>
<sequence length="358" mass="41019">MGETMRFIHIADVHLGAVPDKGQPWSQTRAQELWKSFQRVIREAEREQADLLLIAGDLFHRQPLVRELKEVNYLFGRLSRTQVVLIAGNHDYLHRDSPFRNFEWAENVIFLDSPECESVCFRQLETTVYGFSYYNREITEPLYDDLEPDDAPGCHILLAHGGDERHIPIDKKRLAASGFDYIALGHIHKPQMLVENKMAYSGALEPVDSNDTGVHGYILGEYEDGRLSTEFVPFASREYIQISLESTLETTGYGLQEQLSREIAADGAQNIYKVDIIGLREPEMAYHTEEWYELGNILEIHDLTEPGFSIEELRRQHGRDLIGRYIEKLLQNEGGEVSPVRQQALAYGIAALKKTQKR</sequence>
<dbReference type="Proteomes" id="UP000005561">
    <property type="component" value="Unassembled WGS sequence"/>
</dbReference>
<keyword evidence="4" id="KW-1185">Reference proteome</keyword>
<dbReference type="eggNOG" id="COG0420">
    <property type="taxonomic scope" value="Bacteria"/>
</dbReference>
<evidence type="ECO:0000313" key="3">
    <source>
        <dbReference type="EMBL" id="EET62915.1"/>
    </source>
</evidence>
<reference evidence="3" key="1">
    <citation type="submission" date="2009-07" db="EMBL/GenBank/DDBJ databases">
        <authorList>
            <person name="Weinstock G."/>
            <person name="Sodergren E."/>
            <person name="Clifton S."/>
            <person name="Fulton L."/>
            <person name="Fulton B."/>
            <person name="Courtney L."/>
            <person name="Fronick C."/>
            <person name="Harrison M."/>
            <person name="Strong C."/>
            <person name="Farmer C."/>
            <person name="Delahaunty K."/>
            <person name="Markovic C."/>
            <person name="Hall O."/>
            <person name="Minx P."/>
            <person name="Tomlinson C."/>
            <person name="Mitreva M."/>
            <person name="Nelson J."/>
            <person name="Hou S."/>
            <person name="Wollam A."/>
            <person name="Pepin K.H."/>
            <person name="Johnson M."/>
            <person name="Bhonagiri V."/>
            <person name="Nash W.E."/>
            <person name="Warren W."/>
            <person name="Chinwalla A."/>
            <person name="Mardis E.R."/>
            <person name="Wilson R.K."/>
        </authorList>
    </citation>
    <scope>NUCLEOTIDE SEQUENCE [LARGE SCALE GENOMIC DNA]</scope>
    <source>
        <strain evidence="3">DSM 14469</strain>
    </source>
</reference>
<proteinExistence type="predicted"/>
<evidence type="ECO:0000256" key="1">
    <source>
        <dbReference type="ARBA" id="ARBA00022801"/>
    </source>
</evidence>
<accession>C6L9H6</accession>
<evidence type="ECO:0000259" key="2">
    <source>
        <dbReference type="Pfam" id="PF00149"/>
    </source>
</evidence>